<evidence type="ECO:0000256" key="4">
    <source>
        <dbReference type="PROSITE-ProRule" id="PRU00134"/>
    </source>
</evidence>
<dbReference type="GO" id="GO:0008270">
    <property type="term" value="F:zinc ion binding"/>
    <property type="evidence" value="ECO:0007669"/>
    <property type="project" value="UniProtKB-KW"/>
</dbReference>
<evidence type="ECO:0000313" key="7">
    <source>
        <dbReference type="EMBL" id="KAA6396646.1"/>
    </source>
</evidence>
<dbReference type="Gene3D" id="1.25.10.10">
    <property type="entry name" value="Leucine-rich Repeat Variant"/>
    <property type="match status" value="1"/>
</dbReference>
<dbReference type="PANTHER" id="PTHR19316:SF18">
    <property type="entry name" value="HSP70-BINDING PROTEIN 1"/>
    <property type="match status" value="1"/>
</dbReference>
<feature type="compositionally biased region" description="Basic and acidic residues" evidence="5">
    <location>
        <begin position="411"/>
        <end position="422"/>
    </location>
</feature>
<evidence type="ECO:0000259" key="6">
    <source>
        <dbReference type="PROSITE" id="PS50865"/>
    </source>
</evidence>
<evidence type="ECO:0000256" key="3">
    <source>
        <dbReference type="ARBA" id="ARBA00022833"/>
    </source>
</evidence>
<dbReference type="PANTHER" id="PTHR19316">
    <property type="entry name" value="PROTEIN FOLDING REGULATOR"/>
    <property type="match status" value="1"/>
</dbReference>
<dbReference type="SUPFAM" id="SSF144232">
    <property type="entry name" value="HIT/MYND zinc finger-like"/>
    <property type="match status" value="1"/>
</dbReference>
<dbReference type="Pfam" id="PF01753">
    <property type="entry name" value="zf-MYND"/>
    <property type="match status" value="1"/>
</dbReference>
<feature type="region of interest" description="Disordered" evidence="5">
    <location>
        <begin position="624"/>
        <end position="659"/>
    </location>
</feature>
<dbReference type="OrthoDB" id="2844293at2759"/>
<dbReference type="PROSITE" id="PS50865">
    <property type="entry name" value="ZF_MYND_2"/>
    <property type="match status" value="1"/>
</dbReference>
<dbReference type="PROSITE" id="PS01360">
    <property type="entry name" value="ZF_MYND_1"/>
    <property type="match status" value="1"/>
</dbReference>
<dbReference type="GO" id="GO:0000774">
    <property type="term" value="F:adenyl-nucleotide exchange factor activity"/>
    <property type="evidence" value="ECO:0007669"/>
    <property type="project" value="TreeGrafter"/>
</dbReference>
<accession>A0A5J4WPU6</accession>
<keyword evidence="3" id="KW-0862">Zinc</keyword>
<feature type="compositionally biased region" description="Basic and acidic residues" evidence="5">
    <location>
        <begin position="378"/>
        <end position="400"/>
    </location>
</feature>
<dbReference type="Gene3D" id="6.10.140.2220">
    <property type="match status" value="1"/>
</dbReference>
<evidence type="ECO:0000313" key="8">
    <source>
        <dbReference type="Proteomes" id="UP000324800"/>
    </source>
</evidence>
<keyword evidence="1" id="KW-0479">Metal-binding</keyword>
<sequence>MEEDVVALSPLMPIDVRLNAINDLDDLVSNIDNASDLLKIPFALDMFKQCLQSNELESVIIWKEFKVFEKDINSTYPLDETNKDKQLIVRKKKIDQFTWRRYAKLFFELTQRIAEGDINGEDQILEDVQSDDLLEEDDAFKHRPERRLLVCNPKQHGLEVSEENEKDSSQQTQIVPQLLIDLHRMLRINTAKTINSLCQNHPLLQVSLTESGFVEKLIDAAKSEKVLIEPESEDQKKEQNQQFKPLDVGWEFKTRALSALSVLCDQHKPAIIRFITAGGFELVSNMISHGSIPARSKALFFVAKVMDYEKQGLNGMERIIEQRKKWTDETKNNTNEDEKQKQNQNQEKGSKKEENEQQVTEEIVQQITGKEVIGSISLKDKDKGEDGDEQKGKEEDGDLGKKKKRRKNKKKSAEQDKKQIDKEYDEEKLDKSEEKESKDSKVDLCWNCQKPANSRCSKCKVAMYCSRDCQIAHFSTHKFECQKLSDQLLKQQSSSKTISKPHSLPEIISNFEQFIIQSIDQLSKEFLEKAYQLGLIDEKVLKGGKIRIQIKEDTKKGINIIEKLVSEMIEALDFMVPIVSLYSRIVQERGLNDDGRAIHSGKSLLQLCNIGEQTLQLLKITVPEEDEDEHKSQDKHVEGEESWADEEEETNQQERNNDIDRQLQIVRLMQIKAKKII</sequence>
<dbReference type="InterPro" id="IPR011989">
    <property type="entry name" value="ARM-like"/>
</dbReference>
<protein>
    <recommendedName>
        <fullName evidence="6">MYND-type domain-containing protein</fullName>
    </recommendedName>
</protein>
<dbReference type="Proteomes" id="UP000324800">
    <property type="component" value="Unassembled WGS sequence"/>
</dbReference>
<gene>
    <name evidence="7" type="ORF">EZS28_007826</name>
</gene>
<comment type="caution">
    <text evidence="7">The sequence shown here is derived from an EMBL/GenBank/DDBJ whole genome shotgun (WGS) entry which is preliminary data.</text>
</comment>
<feature type="compositionally biased region" description="Basic and acidic residues" evidence="5">
    <location>
        <begin position="327"/>
        <end position="341"/>
    </location>
</feature>
<feature type="compositionally biased region" description="Acidic residues" evidence="5">
    <location>
        <begin position="640"/>
        <end position="651"/>
    </location>
</feature>
<dbReference type="AlphaFoldDB" id="A0A5J4WPU6"/>
<feature type="region of interest" description="Disordered" evidence="5">
    <location>
        <begin position="375"/>
        <end position="433"/>
    </location>
</feature>
<feature type="compositionally biased region" description="Basic residues" evidence="5">
    <location>
        <begin position="401"/>
        <end position="410"/>
    </location>
</feature>
<proteinExistence type="predicted"/>
<evidence type="ECO:0000256" key="2">
    <source>
        <dbReference type="ARBA" id="ARBA00022771"/>
    </source>
</evidence>
<dbReference type="EMBL" id="SNRW01001376">
    <property type="protein sequence ID" value="KAA6396646.1"/>
    <property type="molecule type" value="Genomic_DNA"/>
</dbReference>
<organism evidence="7 8">
    <name type="scientific">Streblomastix strix</name>
    <dbReference type="NCBI Taxonomy" id="222440"/>
    <lineage>
        <taxon>Eukaryota</taxon>
        <taxon>Metamonada</taxon>
        <taxon>Preaxostyla</taxon>
        <taxon>Oxymonadida</taxon>
        <taxon>Streblomastigidae</taxon>
        <taxon>Streblomastix</taxon>
    </lineage>
</organism>
<reference evidence="7 8" key="1">
    <citation type="submission" date="2019-03" db="EMBL/GenBank/DDBJ databases">
        <title>Single cell metagenomics reveals metabolic interactions within the superorganism composed of flagellate Streblomastix strix and complex community of Bacteroidetes bacteria on its surface.</title>
        <authorList>
            <person name="Treitli S.C."/>
            <person name="Kolisko M."/>
            <person name="Husnik F."/>
            <person name="Keeling P."/>
            <person name="Hampl V."/>
        </authorList>
    </citation>
    <scope>NUCLEOTIDE SEQUENCE [LARGE SCALE GENOMIC DNA]</scope>
    <source>
        <strain evidence="7">ST1C</strain>
    </source>
</reference>
<dbReference type="InterPro" id="IPR002893">
    <property type="entry name" value="Znf_MYND"/>
</dbReference>
<feature type="domain" description="MYND-type" evidence="6">
    <location>
        <begin position="445"/>
        <end position="481"/>
    </location>
</feature>
<feature type="region of interest" description="Disordered" evidence="5">
    <location>
        <begin position="327"/>
        <end position="360"/>
    </location>
</feature>
<evidence type="ECO:0000256" key="1">
    <source>
        <dbReference type="ARBA" id="ARBA00022723"/>
    </source>
</evidence>
<dbReference type="InterPro" id="IPR050693">
    <property type="entry name" value="Hsp70_NEF-Inhibitors"/>
</dbReference>
<name>A0A5J4WPU6_9EUKA</name>
<dbReference type="SUPFAM" id="SSF48371">
    <property type="entry name" value="ARM repeat"/>
    <property type="match status" value="1"/>
</dbReference>
<dbReference type="InterPro" id="IPR016024">
    <property type="entry name" value="ARM-type_fold"/>
</dbReference>
<dbReference type="GO" id="GO:0005783">
    <property type="term" value="C:endoplasmic reticulum"/>
    <property type="evidence" value="ECO:0007669"/>
    <property type="project" value="TreeGrafter"/>
</dbReference>
<feature type="compositionally biased region" description="Basic and acidic residues" evidence="5">
    <location>
        <begin position="629"/>
        <end position="639"/>
    </location>
</feature>
<keyword evidence="2 4" id="KW-0863">Zinc-finger</keyword>
<evidence type="ECO:0000256" key="5">
    <source>
        <dbReference type="SAM" id="MobiDB-lite"/>
    </source>
</evidence>